<proteinExistence type="predicted"/>
<name>A0A2N0NGQ7_9GLOM</name>
<reference evidence="1 2" key="1">
    <citation type="submission" date="2016-04" db="EMBL/GenBank/DDBJ databases">
        <title>Genome analyses suggest a sexual origin of heterokaryosis in a supposedly ancient asexual fungus.</title>
        <authorList>
            <person name="Ropars J."/>
            <person name="Sedzielewska K."/>
            <person name="Noel J."/>
            <person name="Charron P."/>
            <person name="Farinelli L."/>
            <person name="Marton T."/>
            <person name="Kruger M."/>
            <person name="Pelin A."/>
            <person name="Brachmann A."/>
            <person name="Corradi N."/>
        </authorList>
    </citation>
    <scope>NUCLEOTIDE SEQUENCE [LARGE SCALE GENOMIC DNA]</scope>
    <source>
        <strain evidence="1 2">A5</strain>
    </source>
</reference>
<gene>
    <name evidence="1" type="ORF">RhiirA5_440373</name>
</gene>
<evidence type="ECO:0000313" key="1">
    <source>
        <dbReference type="EMBL" id="PKB93772.1"/>
    </source>
</evidence>
<dbReference type="VEuPathDB" id="FungiDB:FUN_000155"/>
<comment type="caution">
    <text evidence="1">The sequence shown here is derived from an EMBL/GenBank/DDBJ whole genome shotgun (WGS) entry which is preliminary data.</text>
</comment>
<accession>A0A2N0NGQ7</accession>
<reference evidence="1 2" key="2">
    <citation type="submission" date="2017-09" db="EMBL/GenBank/DDBJ databases">
        <title>Extensive intraspecific genome diversity in a model arbuscular mycorrhizal fungus.</title>
        <authorList>
            <person name="Chen E.C."/>
            <person name="Morin E."/>
            <person name="Beaudet D."/>
            <person name="Noel J."/>
            <person name="Ndikumana S."/>
            <person name="Charron P."/>
            <person name="St-Onge C."/>
            <person name="Giorgi J."/>
            <person name="Grigoriev I.V."/>
            <person name="Roux C."/>
            <person name="Martin F.M."/>
            <person name="Corradi N."/>
        </authorList>
    </citation>
    <scope>NUCLEOTIDE SEQUENCE [LARGE SCALE GENOMIC DNA]</scope>
    <source>
        <strain evidence="1 2">A5</strain>
    </source>
</reference>
<protein>
    <submittedName>
        <fullName evidence="1">Uncharacterized protein</fullName>
    </submittedName>
</protein>
<dbReference type="EMBL" id="LLXJ01007290">
    <property type="protein sequence ID" value="PKB93772.1"/>
    <property type="molecule type" value="Genomic_DNA"/>
</dbReference>
<sequence length="111" mass="13057">MEQIIDYNSKIDFILSNDTSLIQPTQTIVKSKYKKRKCDECNRRRKPAEKSPNICHVCYEVKRYNVKQSGNKVIDDFIRNTQIRLVKDGGKMEFVPYDQFKNIEFIAEGGF</sequence>
<evidence type="ECO:0000313" key="2">
    <source>
        <dbReference type="Proteomes" id="UP000232722"/>
    </source>
</evidence>
<feature type="non-terminal residue" evidence="1">
    <location>
        <position position="111"/>
    </location>
</feature>
<dbReference type="AlphaFoldDB" id="A0A2N0NGQ7"/>
<organism evidence="1 2">
    <name type="scientific">Rhizophagus irregularis</name>
    <dbReference type="NCBI Taxonomy" id="588596"/>
    <lineage>
        <taxon>Eukaryota</taxon>
        <taxon>Fungi</taxon>
        <taxon>Fungi incertae sedis</taxon>
        <taxon>Mucoromycota</taxon>
        <taxon>Glomeromycotina</taxon>
        <taxon>Glomeromycetes</taxon>
        <taxon>Glomerales</taxon>
        <taxon>Glomeraceae</taxon>
        <taxon>Rhizophagus</taxon>
    </lineage>
</organism>
<dbReference type="Proteomes" id="UP000232722">
    <property type="component" value="Unassembled WGS sequence"/>
</dbReference>